<evidence type="ECO:0000256" key="3">
    <source>
        <dbReference type="ARBA" id="ARBA00022989"/>
    </source>
</evidence>
<feature type="domain" description="ABC transmembrane type-1" evidence="7">
    <location>
        <begin position="377"/>
        <end position="567"/>
    </location>
</feature>
<dbReference type="CDD" id="cd06261">
    <property type="entry name" value="TM_PBP2"/>
    <property type="match status" value="2"/>
</dbReference>
<feature type="transmembrane region" description="Helical" evidence="5">
    <location>
        <begin position="444"/>
        <end position="470"/>
    </location>
</feature>
<dbReference type="EMBL" id="BSDE01000001">
    <property type="protein sequence ID" value="GLH71786.1"/>
    <property type="molecule type" value="Genomic_DNA"/>
</dbReference>
<evidence type="ECO:0000259" key="7">
    <source>
        <dbReference type="PROSITE" id="PS50928"/>
    </source>
</evidence>
<comment type="caution">
    <text evidence="8">The sequence shown here is derived from an EMBL/GenBank/DDBJ whole genome shotgun (WGS) entry which is preliminary data.</text>
</comment>
<feature type="transmembrane region" description="Helical" evidence="5">
    <location>
        <begin position="69"/>
        <end position="95"/>
    </location>
</feature>
<feature type="transmembrane region" description="Helical" evidence="5">
    <location>
        <begin position="28"/>
        <end position="49"/>
    </location>
</feature>
<keyword evidence="2 5" id="KW-0812">Transmembrane</keyword>
<keyword evidence="3 5" id="KW-1133">Transmembrane helix</keyword>
<dbReference type="Gene3D" id="1.10.3720.10">
    <property type="entry name" value="MetI-like"/>
    <property type="match status" value="2"/>
</dbReference>
<gene>
    <name evidence="8" type="ORF">GETHLI_02880</name>
</gene>
<organism evidence="8 9">
    <name type="scientific">Geothrix limicola</name>
    <dbReference type="NCBI Taxonomy" id="2927978"/>
    <lineage>
        <taxon>Bacteria</taxon>
        <taxon>Pseudomonadati</taxon>
        <taxon>Acidobacteriota</taxon>
        <taxon>Holophagae</taxon>
        <taxon>Holophagales</taxon>
        <taxon>Holophagaceae</taxon>
        <taxon>Geothrix</taxon>
    </lineage>
</organism>
<feature type="transmembrane region" description="Helical" evidence="5">
    <location>
        <begin position="415"/>
        <end position="438"/>
    </location>
</feature>
<evidence type="ECO:0000256" key="1">
    <source>
        <dbReference type="ARBA" id="ARBA00004651"/>
    </source>
</evidence>
<reference evidence="8 9" key="1">
    <citation type="journal article" date="2023" name="Antonie Van Leeuwenhoek">
        <title>Mesoterricola silvestris gen. nov., sp. nov., Mesoterricola sediminis sp. nov., Geothrix oryzae sp. nov., Geothrix edaphica sp. nov., Geothrix rubra sp. nov., and Geothrix limicola sp. nov., six novel members of Acidobacteriota isolated from soils.</title>
        <authorList>
            <person name="Itoh H."/>
            <person name="Sugisawa Y."/>
            <person name="Mise K."/>
            <person name="Xu Z."/>
            <person name="Kuniyasu M."/>
            <person name="Ushijima N."/>
            <person name="Kawano K."/>
            <person name="Kobayashi E."/>
            <person name="Shiratori Y."/>
            <person name="Masuda Y."/>
            <person name="Senoo K."/>
        </authorList>
    </citation>
    <scope>NUCLEOTIDE SEQUENCE [LARGE SCALE GENOMIC DNA]</scope>
    <source>
        <strain evidence="8 9">Red804</strain>
    </source>
</reference>
<dbReference type="RefSeq" id="WP_285569342.1">
    <property type="nucleotide sequence ID" value="NZ_BSDE01000001.1"/>
</dbReference>
<name>A0ABQ5QBP2_9BACT</name>
<evidence type="ECO:0000256" key="4">
    <source>
        <dbReference type="ARBA" id="ARBA00023136"/>
    </source>
</evidence>
<feature type="region of interest" description="Disordered" evidence="6">
    <location>
        <begin position="309"/>
        <end position="329"/>
    </location>
</feature>
<feature type="transmembrane region" description="Helical" evidence="5">
    <location>
        <begin position="382"/>
        <end position="403"/>
    </location>
</feature>
<dbReference type="PROSITE" id="PS50928">
    <property type="entry name" value="ABC_TM1"/>
    <property type="match status" value="2"/>
</dbReference>
<feature type="transmembrane region" description="Helical" evidence="5">
    <location>
        <begin position="548"/>
        <end position="568"/>
    </location>
</feature>
<dbReference type="PANTHER" id="PTHR42744">
    <property type="entry name" value="BINDING-PROTEIN-DEPENDENT TRANSPORT SYSTEMS INNER MEMBRANE COMPONENT"/>
    <property type="match status" value="1"/>
</dbReference>
<feature type="transmembrane region" description="Helical" evidence="5">
    <location>
        <begin position="338"/>
        <end position="362"/>
    </location>
</feature>
<dbReference type="InterPro" id="IPR035906">
    <property type="entry name" value="MetI-like_sf"/>
</dbReference>
<dbReference type="Pfam" id="PF00528">
    <property type="entry name" value="BPD_transp_1"/>
    <property type="match status" value="2"/>
</dbReference>
<feature type="compositionally biased region" description="Basic residues" evidence="6">
    <location>
        <begin position="309"/>
        <end position="319"/>
    </location>
</feature>
<keyword evidence="4 5" id="KW-0472">Membrane</keyword>
<keyword evidence="9" id="KW-1185">Reference proteome</keyword>
<accession>A0ABQ5QBP2</accession>
<feature type="domain" description="ABC transmembrane type-1" evidence="7">
    <location>
        <begin position="69"/>
        <end position="264"/>
    </location>
</feature>
<evidence type="ECO:0000256" key="6">
    <source>
        <dbReference type="SAM" id="MobiDB-lite"/>
    </source>
</evidence>
<evidence type="ECO:0000256" key="2">
    <source>
        <dbReference type="ARBA" id="ARBA00022692"/>
    </source>
</evidence>
<feature type="transmembrane region" description="Helical" evidence="5">
    <location>
        <begin position="491"/>
        <end position="512"/>
    </location>
</feature>
<keyword evidence="5" id="KW-0813">Transport</keyword>
<evidence type="ECO:0000256" key="5">
    <source>
        <dbReference type="RuleBase" id="RU363032"/>
    </source>
</evidence>
<feature type="compositionally biased region" description="Basic and acidic residues" evidence="6">
    <location>
        <begin position="320"/>
        <end position="329"/>
    </location>
</feature>
<evidence type="ECO:0000313" key="9">
    <source>
        <dbReference type="Proteomes" id="UP001165069"/>
    </source>
</evidence>
<proteinExistence type="inferred from homology"/>
<dbReference type="SUPFAM" id="SSF161098">
    <property type="entry name" value="MetI-like"/>
    <property type="match status" value="2"/>
</dbReference>
<dbReference type="PANTHER" id="PTHR42744:SF1">
    <property type="entry name" value="BINDING-PROTEIN-DEPENDENT TRANSPORT SYSTEMS INNER MEMBRANE COMPONENT"/>
    <property type="match status" value="1"/>
</dbReference>
<feature type="transmembrane region" description="Helical" evidence="5">
    <location>
        <begin position="107"/>
        <end position="131"/>
    </location>
</feature>
<comment type="similarity">
    <text evidence="5">Belongs to the binding-protein-dependent transport system permease family.</text>
</comment>
<feature type="transmembrane region" description="Helical" evidence="5">
    <location>
        <begin position="186"/>
        <end position="211"/>
    </location>
</feature>
<comment type="subcellular location">
    <subcellularLocation>
        <location evidence="1 5">Cell membrane</location>
        <topology evidence="1 5">Multi-pass membrane protein</topology>
    </subcellularLocation>
</comment>
<evidence type="ECO:0000313" key="8">
    <source>
        <dbReference type="EMBL" id="GLH71786.1"/>
    </source>
</evidence>
<dbReference type="Proteomes" id="UP001165069">
    <property type="component" value="Unassembled WGS sequence"/>
</dbReference>
<protein>
    <submittedName>
        <fullName evidence="8">ABC transporter permease</fullName>
    </submittedName>
</protein>
<sequence length="583" mass="65339">MMHRFLDTMWGQANALFAPLRRRRWVDLLLVAAAFGMLYGLILLGRQWADIQRPVLEIDLSPMALPKYTFFSMMRGLAAYLISFFFTLAYAYWAAKDARSERLLVPLLDILQSIPVMTFIVPLMLALVAAFPHSNVGIELTAIIAIFTGQAWNMTFSLYHSLKSVPAELQEAGTVYRFNWWQRFKWIELPFATTGLAWNSMMSMAGGWFFLMLVEAFKLGDKDFRVPGLGSYMSMAVEHHDVRAQLCAVAAMIIMIVLLDQVLWRPIVVWAQRFRIEDTVQNADSQSWFLNLIRGSRLIRRWDRWRAKRRRKQQHRHPAKEKPQGDKGAERAAHVAPLLALVALIILSGFLVLGGFGVVHLLNRLHSGAWWTLLKAAGLTLSRVMASILIGLCWTLPAGLAIGLSQRLSRIFQPIVQVAASFPAPMLFPVVVAILASFKIGLGWGSIVLMLLGTQWYILFNVIAGASAIPSDLREVGTAFGFSRWQRFRNLYLPAIFPYLVTGCLTAAGGAWNASIVSEYYNISGPTLQTFGLGAIVSQAGESRNFPLLAASTLVLAGTVVLFNRLVWKPLYKIAETHYSLSK</sequence>
<dbReference type="InterPro" id="IPR000515">
    <property type="entry name" value="MetI-like"/>
</dbReference>
<feature type="transmembrane region" description="Helical" evidence="5">
    <location>
        <begin position="242"/>
        <end position="264"/>
    </location>
</feature>